<evidence type="ECO:0000256" key="1">
    <source>
        <dbReference type="SAM" id="Phobius"/>
    </source>
</evidence>
<proteinExistence type="predicted"/>
<feature type="transmembrane region" description="Helical" evidence="1">
    <location>
        <begin position="182"/>
        <end position="215"/>
    </location>
</feature>
<dbReference type="Proteomes" id="UP000250143">
    <property type="component" value="Chromosome"/>
</dbReference>
<feature type="transmembrane region" description="Helical" evidence="1">
    <location>
        <begin position="345"/>
        <end position="364"/>
    </location>
</feature>
<keyword evidence="1" id="KW-0812">Transmembrane</keyword>
<dbReference type="EMBL" id="CP023566">
    <property type="protein sequence ID" value="AWZ40117.1"/>
    <property type="molecule type" value="Genomic_DNA"/>
</dbReference>
<feature type="transmembrane region" description="Helical" evidence="1">
    <location>
        <begin position="533"/>
        <end position="551"/>
    </location>
</feature>
<sequence>MQKILKKCDSIVIVVLLLLLSVIFVFPLYAQHQLYFGDDLVYHINRIRELADNISHRNYFPQLYTYNYRETGFLLGSFYPQITLYPFVIASLILHSTVNGIYVGFAFYSFLSMFFMYLVVNKICHQKDVALISAIIYGFCTYRTVDAFVRFALGEYLAMVFIPLALYGLYAIMFGNKKDWPYLGIGLSFILLSHVLSTLLCVVIMAILFFVGFYWMSDKKGRLIRCCYAVILFMASSAIYLVPFLQQQLYQEYDQPAPLDLVATAFPLDKIFLNSLSNTFERTGIYSIGLILLLVMFFGFIYFSKLSKVSKISLVIGSVIFVVSSSVFPWGIMMRTPIKVIQFPFRLSAFSSVLLSFVGGELFSRVLPKKKFDPRFYKIATVGVATVIMLGTWYSGVKQFISSPASTTDDNFIDGKVYAGDKERVYYWNLDQYNPKKAVEHLDDIFYHQATVAGKKVNLQKIKSIPDGLIYEDKTLKNQKVVILPIANYKNLHVYQGKKELLSSESKTGMIEVKNTNSAPITVRYRKSMADKLSIFVSLTTWIVLLLVVIIKNLSKVLRK</sequence>
<gene>
    <name evidence="3" type="ORF">CPQ89_03210</name>
    <name evidence="2" type="ORF">CPS94_09545</name>
</gene>
<feature type="transmembrane region" description="Helical" evidence="1">
    <location>
        <begin position="156"/>
        <end position="176"/>
    </location>
</feature>
<feature type="transmembrane region" description="Helical" evidence="1">
    <location>
        <begin position="227"/>
        <end position="245"/>
    </location>
</feature>
<dbReference type="GeneID" id="48467393"/>
<name>A0AAD0L0L2_9LACO</name>
<dbReference type="EMBL" id="CP023565">
    <property type="protein sequence ID" value="AWZ39148.1"/>
    <property type="molecule type" value="Genomic_DNA"/>
</dbReference>
<keyword evidence="1" id="KW-1133">Transmembrane helix</keyword>
<keyword evidence="4" id="KW-1185">Reference proteome</keyword>
<feature type="transmembrane region" description="Helical" evidence="1">
    <location>
        <begin position="312"/>
        <end position="333"/>
    </location>
</feature>
<dbReference type="AlphaFoldDB" id="A0AAD0L0L2"/>
<organism evidence="2 5">
    <name type="scientific">Ligilactobacillus murinus</name>
    <dbReference type="NCBI Taxonomy" id="1622"/>
    <lineage>
        <taxon>Bacteria</taxon>
        <taxon>Bacillati</taxon>
        <taxon>Bacillota</taxon>
        <taxon>Bacilli</taxon>
        <taxon>Lactobacillales</taxon>
        <taxon>Lactobacillaceae</taxon>
        <taxon>Ligilactobacillus</taxon>
    </lineage>
</organism>
<evidence type="ECO:0008006" key="6">
    <source>
        <dbReference type="Google" id="ProtNLM"/>
    </source>
</evidence>
<evidence type="ECO:0000313" key="2">
    <source>
        <dbReference type="EMBL" id="AWZ39148.1"/>
    </source>
</evidence>
<feature type="transmembrane region" description="Helical" evidence="1">
    <location>
        <begin position="73"/>
        <end position="94"/>
    </location>
</feature>
<feature type="transmembrane region" description="Helical" evidence="1">
    <location>
        <begin position="284"/>
        <end position="303"/>
    </location>
</feature>
<reference evidence="4 5" key="1">
    <citation type="submission" date="2017-09" db="EMBL/GenBank/DDBJ databases">
        <title>Predominant Lactobacillus spp. isolated from feces of mice subjected to short-term calorie restriction.</title>
        <authorList>
            <person name="Zhang C."/>
            <person name="Zhao L."/>
            <person name="Pan F."/>
        </authorList>
    </citation>
    <scope>NUCLEOTIDE SEQUENCE [LARGE SCALE GENOMIC DNA]</scope>
    <source>
        <strain evidence="3 4">CR141</strain>
        <strain evidence="2 5">CR147</strain>
    </source>
</reference>
<feature type="transmembrane region" description="Helical" evidence="1">
    <location>
        <begin position="376"/>
        <end position="394"/>
    </location>
</feature>
<dbReference type="KEGG" id="lmur:CPS94_09545"/>
<keyword evidence="1" id="KW-0472">Membrane</keyword>
<feature type="transmembrane region" description="Helical" evidence="1">
    <location>
        <begin position="101"/>
        <end position="119"/>
    </location>
</feature>
<evidence type="ECO:0000313" key="4">
    <source>
        <dbReference type="Proteomes" id="UP000250143"/>
    </source>
</evidence>
<evidence type="ECO:0000313" key="5">
    <source>
        <dbReference type="Proteomes" id="UP000250153"/>
    </source>
</evidence>
<dbReference type="Proteomes" id="UP000250153">
    <property type="component" value="Chromosome"/>
</dbReference>
<dbReference type="RefSeq" id="WP_112194032.1">
    <property type="nucleotide sequence ID" value="NZ_CP023565.1"/>
</dbReference>
<accession>A0AAD0L0L2</accession>
<evidence type="ECO:0000313" key="3">
    <source>
        <dbReference type="EMBL" id="AWZ40117.1"/>
    </source>
</evidence>
<feature type="transmembrane region" description="Helical" evidence="1">
    <location>
        <begin position="12"/>
        <end position="30"/>
    </location>
</feature>
<protein>
    <recommendedName>
        <fullName evidence="6">Membrane protein 6-pyruvoyl-tetrahydropterin synthase-related domain-containing protein</fullName>
    </recommendedName>
</protein>